<sequence>MQLILSIYHVICCVTSKINIKNSAKFNIRSTSRLTYDIISQLRLPQNGYFMEHSNFLVAIIKLILRSLAIIPAWFISLRHEIVTFLFILEIWGNAGDDFFIYIRW</sequence>
<evidence type="ECO:0000313" key="3">
    <source>
        <dbReference type="Proteomes" id="UP000218430"/>
    </source>
</evidence>
<name>A0A9Q5U504_SHIBO</name>
<gene>
    <name evidence="2" type="ORF">CEH00_22840</name>
</gene>
<evidence type="ECO:0000313" key="2">
    <source>
        <dbReference type="EMBL" id="PAY67573.1"/>
    </source>
</evidence>
<dbReference type="AlphaFoldDB" id="A0A9Q5U504"/>
<organism evidence="2 3">
    <name type="scientific">Shigella boydii</name>
    <dbReference type="NCBI Taxonomy" id="621"/>
    <lineage>
        <taxon>Bacteria</taxon>
        <taxon>Pseudomonadati</taxon>
        <taxon>Pseudomonadota</taxon>
        <taxon>Gammaproteobacteria</taxon>
        <taxon>Enterobacterales</taxon>
        <taxon>Enterobacteriaceae</taxon>
        <taxon>Shigella</taxon>
    </lineage>
</organism>
<feature type="transmembrane region" description="Helical" evidence="1">
    <location>
        <begin position="56"/>
        <end position="76"/>
    </location>
</feature>
<keyword evidence="1" id="KW-0812">Transmembrane</keyword>
<proteinExistence type="predicted"/>
<dbReference type="Proteomes" id="UP000218430">
    <property type="component" value="Unassembled WGS sequence"/>
</dbReference>
<dbReference type="EMBL" id="NIYS01000140">
    <property type="protein sequence ID" value="PAY67573.1"/>
    <property type="molecule type" value="Genomic_DNA"/>
</dbReference>
<accession>A0A9Q5U504</accession>
<comment type="caution">
    <text evidence="2">The sequence shown here is derived from an EMBL/GenBank/DDBJ whole genome shotgun (WGS) entry which is preliminary data.</text>
</comment>
<protein>
    <submittedName>
        <fullName evidence="2">Uncharacterized protein</fullName>
    </submittedName>
</protein>
<keyword evidence="1" id="KW-0472">Membrane</keyword>
<evidence type="ECO:0000256" key="1">
    <source>
        <dbReference type="SAM" id="Phobius"/>
    </source>
</evidence>
<keyword evidence="1" id="KW-1133">Transmembrane helix</keyword>
<reference evidence="3" key="1">
    <citation type="submission" date="2017-06" db="EMBL/GenBank/DDBJ databases">
        <title>WGS of SAMN07203007.</title>
        <authorList>
            <person name="Fouts D."/>
            <person name="Sutton G."/>
            <person name="Nguyen K."/>
            <person name="Thamlikitkul V."/>
        </authorList>
    </citation>
    <scope>NUCLEOTIDE SEQUENCE [LARGE SCALE GENOMIC DNA]</scope>
    <source>
        <strain evidence="3">ESBL-W3-2</strain>
    </source>
</reference>